<reference evidence="2" key="1">
    <citation type="journal article" date="2014" name="Int. J. Syst. Evol. Microbiol.">
        <title>Complete genome of a new Firmicutes species belonging to the dominant human colonic microbiota ('Ruminococcus bicirculans') reveals two chromosomes and a selective capacity to utilize plant glucans.</title>
        <authorList>
            <consortium name="NISC Comparative Sequencing Program"/>
            <person name="Wegmann U."/>
            <person name="Louis P."/>
            <person name="Goesmann A."/>
            <person name="Henrissat B."/>
            <person name="Duncan S.H."/>
            <person name="Flint H.J."/>
        </authorList>
    </citation>
    <scope>NUCLEOTIDE SEQUENCE</scope>
    <source>
        <strain evidence="2">CGMCC 1.18437</strain>
    </source>
</reference>
<gene>
    <name evidence="2" type="ORF">GCM10017781_38630</name>
    <name evidence="3" type="ORF">HNQ07_004067</name>
</gene>
<dbReference type="InterPro" id="IPR043519">
    <property type="entry name" value="NT_sf"/>
</dbReference>
<dbReference type="EMBL" id="BNAJ01000012">
    <property type="protein sequence ID" value="GHF58618.1"/>
    <property type="molecule type" value="Genomic_DNA"/>
</dbReference>
<proteinExistence type="predicted"/>
<dbReference type="Proteomes" id="UP000539473">
    <property type="component" value="Unassembled WGS sequence"/>
</dbReference>
<dbReference type="Pfam" id="PF18144">
    <property type="entry name" value="SMODS"/>
    <property type="match status" value="1"/>
</dbReference>
<dbReference type="Proteomes" id="UP000619376">
    <property type="component" value="Unassembled WGS sequence"/>
</dbReference>
<feature type="region of interest" description="Disordered" evidence="1">
    <location>
        <begin position="336"/>
        <end position="368"/>
    </location>
</feature>
<reference evidence="3 4" key="3">
    <citation type="submission" date="2020-08" db="EMBL/GenBank/DDBJ databases">
        <title>Genomic Encyclopedia of Type Strains, Phase IV (KMG-IV): sequencing the most valuable type-strain genomes for metagenomic binning, comparative biology and taxonomic classification.</title>
        <authorList>
            <person name="Goeker M."/>
        </authorList>
    </citation>
    <scope>NUCLEOTIDE SEQUENCE [LARGE SCALE GENOMIC DNA]</scope>
    <source>
        <strain evidence="3 4">DSM 27521</strain>
    </source>
</reference>
<sequence>MDLPTQFQTFLSNIEPTDYQRDEFIRGHRTLRQRLDADADLEPYIITHFLQGSYRRSTAIRPRAGKKSDVDVVVVTNLNEAHYTPHDALELFQPFMERHYPEKWKFNGRSIGIELSYVELDLVVTSAPSARQAEVFKSFAFDIFESEEQLDSAQGAVAFKSYFAKAASEPWRSEPLLIPDRDAREWQRTHPLETIRWTTDKNQALNKQFVRIVKALKWWRRQHDAPKYPKGYPIEHLVGDACPEHVGSIAEGVTRTLETLRDGLWSYAQRGEVPVVPARGVPEVNVLSRLTPEDFVAFFDLIDDAATTARQAYDEPNPHESALLWRSLFGNRFPLPPVSGGTNGGGSTTGGFTERTSSGSGTERGRFA</sequence>
<dbReference type="EMBL" id="JACHFK010000013">
    <property type="protein sequence ID" value="MBB5378560.1"/>
    <property type="molecule type" value="Genomic_DNA"/>
</dbReference>
<evidence type="ECO:0000313" key="4">
    <source>
        <dbReference type="Proteomes" id="UP000539473"/>
    </source>
</evidence>
<dbReference type="AlphaFoldDB" id="A0A7W8NS46"/>
<dbReference type="SUPFAM" id="SSF81301">
    <property type="entry name" value="Nucleotidyltransferase"/>
    <property type="match status" value="1"/>
</dbReference>
<keyword evidence="5" id="KW-1185">Reference proteome</keyword>
<evidence type="ECO:0000313" key="2">
    <source>
        <dbReference type="EMBL" id="GHF58618.1"/>
    </source>
</evidence>
<reference evidence="5" key="2">
    <citation type="journal article" date="2019" name="Int. J. Syst. Evol. Microbiol.">
        <title>The Global Catalogue of Microorganisms (GCM) 10K type strain sequencing project: providing services to taxonomists for standard genome sequencing and annotation.</title>
        <authorList>
            <consortium name="The Broad Institute Genomics Platform"/>
            <consortium name="The Broad Institute Genome Sequencing Center for Infectious Disease"/>
            <person name="Wu L."/>
            <person name="Ma J."/>
        </authorList>
    </citation>
    <scope>NUCLEOTIDE SEQUENCE [LARGE SCALE GENOMIC DNA]</scope>
    <source>
        <strain evidence="5">CGMCC 1.18437</strain>
    </source>
</reference>
<accession>A0A7W8NS46</accession>
<evidence type="ECO:0000313" key="3">
    <source>
        <dbReference type="EMBL" id="MBB5378560.1"/>
    </source>
</evidence>
<comment type="caution">
    <text evidence="3">The sequence shown here is derived from an EMBL/GenBank/DDBJ whole genome shotgun (WGS) entry which is preliminary data.</text>
</comment>
<organism evidence="3 4">
    <name type="scientific">Deinococcus metalli</name>
    <dbReference type="NCBI Taxonomy" id="1141878"/>
    <lineage>
        <taxon>Bacteria</taxon>
        <taxon>Thermotogati</taxon>
        <taxon>Deinococcota</taxon>
        <taxon>Deinococci</taxon>
        <taxon>Deinococcales</taxon>
        <taxon>Deinococcaceae</taxon>
        <taxon>Deinococcus</taxon>
    </lineage>
</organism>
<evidence type="ECO:0000313" key="5">
    <source>
        <dbReference type="Proteomes" id="UP000619376"/>
    </source>
</evidence>
<name>A0A7W8NS46_9DEIO</name>
<dbReference type="RefSeq" id="WP_184115132.1">
    <property type="nucleotide sequence ID" value="NZ_BNAJ01000012.1"/>
</dbReference>
<evidence type="ECO:0000256" key="1">
    <source>
        <dbReference type="SAM" id="MobiDB-lite"/>
    </source>
</evidence>
<reference evidence="2" key="4">
    <citation type="submission" date="2024-05" db="EMBL/GenBank/DDBJ databases">
        <authorList>
            <person name="Sun Q."/>
            <person name="Zhou Y."/>
        </authorList>
    </citation>
    <scope>NUCLEOTIDE SEQUENCE</scope>
    <source>
        <strain evidence="2">CGMCC 1.18437</strain>
    </source>
</reference>
<protein>
    <submittedName>
        <fullName evidence="2">Nucleotidyltransferase</fullName>
    </submittedName>
</protein>
<feature type="compositionally biased region" description="Low complexity" evidence="1">
    <location>
        <begin position="350"/>
        <end position="361"/>
    </location>
</feature>